<keyword evidence="2" id="KW-0687">Ribonucleoprotein</keyword>
<dbReference type="GO" id="GO:1990904">
    <property type="term" value="C:ribonucleoprotein complex"/>
    <property type="evidence" value="ECO:0007669"/>
    <property type="project" value="UniProtKB-KW"/>
</dbReference>
<dbReference type="GO" id="GO:0006412">
    <property type="term" value="P:translation"/>
    <property type="evidence" value="ECO:0007669"/>
    <property type="project" value="InterPro"/>
</dbReference>
<evidence type="ECO:0000256" key="2">
    <source>
        <dbReference type="ARBA" id="ARBA00023274"/>
    </source>
</evidence>
<dbReference type="GO" id="GO:0003735">
    <property type="term" value="F:structural constituent of ribosome"/>
    <property type="evidence" value="ECO:0007669"/>
    <property type="project" value="InterPro"/>
</dbReference>
<keyword evidence="1 4" id="KW-0689">Ribosomal protein</keyword>
<name>A0A7C5L9U5_CALS0</name>
<dbReference type="PANTHER" id="PTHR10496">
    <property type="entry name" value="40S RIBOSOMAL PROTEIN S24"/>
    <property type="match status" value="1"/>
</dbReference>
<dbReference type="SUPFAM" id="SSF54189">
    <property type="entry name" value="Ribosomal proteins S24e, L23 and L15e"/>
    <property type="match status" value="1"/>
</dbReference>
<gene>
    <name evidence="4" type="primary">rps24e</name>
    <name evidence="4" type="ORF">ENM11_01430</name>
</gene>
<evidence type="ECO:0000256" key="1">
    <source>
        <dbReference type="ARBA" id="ARBA00022980"/>
    </source>
</evidence>
<protein>
    <recommendedName>
        <fullName evidence="3">30S ribosomal protein S24e</fullName>
    </recommendedName>
</protein>
<dbReference type="Gene3D" id="3.30.70.3370">
    <property type="match status" value="1"/>
</dbReference>
<organism evidence="4">
    <name type="scientific">Caldiarchaeum subterraneum</name>
    <dbReference type="NCBI Taxonomy" id="311458"/>
    <lineage>
        <taxon>Archaea</taxon>
        <taxon>Nitrososphaerota</taxon>
        <taxon>Candidatus Caldarchaeales</taxon>
        <taxon>Candidatus Caldarchaeaceae</taxon>
        <taxon>Candidatus Caldarchaeum</taxon>
    </lineage>
</organism>
<dbReference type="InterPro" id="IPR001976">
    <property type="entry name" value="Ribosomal_eS24"/>
</dbReference>
<evidence type="ECO:0000256" key="3">
    <source>
        <dbReference type="ARBA" id="ARBA00035358"/>
    </source>
</evidence>
<dbReference type="GO" id="GO:0005840">
    <property type="term" value="C:ribosome"/>
    <property type="evidence" value="ECO:0007669"/>
    <property type="project" value="UniProtKB-KW"/>
</dbReference>
<proteinExistence type="predicted"/>
<accession>A0A7C5L9U5</accession>
<dbReference type="InterPro" id="IPR012678">
    <property type="entry name" value="Ribosomal_uL23/eL15/eS24_sf"/>
</dbReference>
<dbReference type="InterPro" id="IPR053709">
    <property type="entry name" value="eRP_eS24_sf"/>
</dbReference>
<dbReference type="EMBL" id="DRWN01000013">
    <property type="protein sequence ID" value="HHK67804.1"/>
    <property type="molecule type" value="Genomic_DNA"/>
</dbReference>
<evidence type="ECO:0000313" key="4">
    <source>
        <dbReference type="EMBL" id="HHK67804.1"/>
    </source>
</evidence>
<reference evidence="4" key="1">
    <citation type="journal article" date="2020" name="mSystems">
        <title>Genome- and Community-Level Interaction Insights into Carbon Utilization and Element Cycling Functions of Hydrothermarchaeota in Hydrothermal Sediment.</title>
        <authorList>
            <person name="Zhou Z."/>
            <person name="Liu Y."/>
            <person name="Xu W."/>
            <person name="Pan J."/>
            <person name="Luo Z.H."/>
            <person name="Li M."/>
        </authorList>
    </citation>
    <scope>NUCLEOTIDE SEQUENCE [LARGE SCALE GENOMIC DNA]</scope>
    <source>
        <strain evidence="4">SpSt-1056</strain>
    </source>
</reference>
<comment type="caution">
    <text evidence="4">The sequence shown here is derived from an EMBL/GenBank/DDBJ whole genome shotgun (WGS) entry which is preliminary data.</text>
</comment>
<sequence length="96" mass="11023">MSIASAKMIENKLIGRREVKALVSFQKTLTRDEIRQLLAEHYKTNPSNVIIKKAVFVAGARTINVHAHIYASAEDVKKYEPEHILIRNKIIERVKK</sequence>
<dbReference type="Pfam" id="PF01282">
    <property type="entry name" value="Ribosomal_S24e"/>
    <property type="match status" value="1"/>
</dbReference>
<dbReference type="AlphaFoldDB" id="A0A7C5L9U5"/>